<name>A0A7W4UHU4_9CELL</name>
<reference evidence="2 3" key="1">
    <citation type="submission" date="2020-08" db="EMBL/GenBank/DDBJ databases">
        <title>The Agave Microbiome: Exploring the role of microbial communities in plant adaptations to desert environments.</title>
        <authorList>
            <person name="Partida-Martinez L.P."/>
        </authorList>
    </citation>
    <scope>NUCLEOTIDE SEQUENCE [LARGE SCALE GENOMIC DNA]</scope>
    <source>
        <strain evidence="2 3">RAS26</strain>
    </source>
</reference>
<comment type="caution">
    <text evidence="2">The sequence shown here is derived from an EMBL/GenBank/DDBJ whole genome shotgun (WGS) entry which is preliminary data.</text>
</comment>
<keyword evidence="1" id="KW-1133">Transmembrane helix</keyword>
<evidence type="ECO:0000256" key="1">
    <source>
        <dbReference type="SAM" id="Phobius"/>
    </source>
</evidence>
<organism evidence="2 3">
    <name type="scientific">Cellulomonas cellasea</name>
    <dbReference type="NCBI Taxonomy" id="43670"/>
    <lineage>
        <taxon>Bacteria</taxon>
        <taxon>Bacillati</taxon>
        <taxon>Actinomycetota</taxon>
        <taxon>Actinomycetes</taxon>
        <taxon>Micrococcales</taxon>
        <taxon>Cellulomonadaceae</taxon>
        <taxon>Cellulomonas</taxon>
    </lineage>
</organism>
<dbReference type="Proteomes" id="UP000518206">
    <property type="component" value="Unassembled WGS sequence"/>
</dbReference>
<protein>
    <submittedName>
        <fullName evidence="2">Putative membrane protein</fullName>
    </submittedName>
</protein>
<reference evidence="2 3" key="2">
    <citation type="submission" date="2020-08" db="EMBL/GenBank/DDBJ databases">
        <authorList>
            <person name="Partida-Martinez L."/>
            <person name="Huntemann M."/>
            <person name="Clum A."/>
            <person name="Wang J."/>
            <person name="Palaniappan K."/>
            <person name="Ritter S."/>
            <person name="Chen I.-M."/>
            <person name="Stamatis D."/>
            <person name="Reddy T."/>
            <person name="O'Malley R."/>
            <person name="Daum C."/>
            <person name="Shapiro N."/>
            <person name="Ivanova N."/>
            <person name="Kyrpides N."/>
            <person name="Woyke T."/>
        </authorList>
    </citation>
    <scope>NUCLEOTIDE SEQUENCE [LARGE SCALE GENOMIC DNA]</scope>
    <source>
        <strain evidence="2 3">RAS26</strain>
    </source>
</reference>
<keyword evidence="1" id="KW-0812">Transmembrane</keyword>
<proteinExistence type="predicted"/>
<dbReference type="AlphaFoldDB" id="A0A7W4UHU4"/>
<keyword evidence="1" id="KW-0472">Membrane</keyword>
<evidence type="ECO:0000313" key="2">
    <source>
        <dbReference type="EMBL" id="MBB2924447.1"/>
    </source>
</evidence>
<gene>
    <name evidence="2" type="ORF">FHR80_003380</name>
</gene>
<sequence length="36" mass="3882">MVSAGASGNWWALVVVIVACVLGIAIGKIRDRRSRR</sequence>
<evidence type="ECO:0000313" key="3">
    <source>
        <dbReference type="Proteomes" id="UP000518206"/>
    </source>
</evidence>
<accession>A0A7W4UHU4</accession>
<feature type="transmembrane region" description="Helical" evidence="1">
    <location>
        <begin position="6"/>
        <end position="26"/>
    </location>
</feature>
<dbReference type="EMBL" id="JACHVX010000005">
    <property type="protein sequence ID" value="MBB2924447.1"/>
    <property type="molecule type" value="Genomic_DNA"/>
</dbReference>